<sequence length="212" mass="24949">MVERQRNERMLYQNQNIETVGLKVKNQMLEQSLTFMKWLVVGMLTIYIVIMRTQEETQSENRKNKGKSSQVPSVKAHWDAKSNQIFIKLCVEEMKVGHRLGTHLDREGWENVMTKFKTMTGKTGLGCDTLTRAISTFDEWWTKKLERYPDVAKFRHMPLQFTEDLDILFSNAATTEEWAYTPSSGVMPNTDKIVEEFIPHMMLNFMIMLIWR</sequence>
<proteinExistence type="predicted"/>
<keyword evidence="2" id="KW-1185">Reference proteome</keyword>
<protein>
    <submittedName>
        <fullName evidence="1">L10-interacting MYB domain-containing protein</fullName>
    </submittedName>
</protein>
<dbReference type="Proteomes" id="UP001060215">
    <property type="component" value="Chromosome 6"/>
</dbReference>
<evidence type="ECO:0000313" key="1">
    <source>
        <dbReference type="EMBL" id="KAI8021275.1"/>
    </source>
</evidence>
<organism evidence="1 2">
    <name type="scientific">Camellia lanceoleosa</name>
    <dbReference type="NCBI Taxonomy" id="1840588"/>
    <lineage>
        <taxon>Eukaryota</taxon>
        <taxon>Viridiplantae</taxon>
        <taxon>Streptophyta</taxon>
        <taxon>Embryophyta</taxon>
        <taxon>Tracheophyta</taxon>
        <taxon>Spermatophyta</taxon>
        <taxon>Magnoliopsida</taxon>
        <taxon>eudicotyledons</taxon>
        <taxon>Gunneridae</taxon>
        <taxon>Pentapetalae</taxon>
        <taxon>asterids</taxon>
        <taxon>Ericales</taxon>
        <taxon>Theaceae</taxon>
        <taxon>Camellia</taxon>
    </lineage>
</organism>
<dbReference type="EMBL" id="CM045763">
    <property type="protein sequence ID" value="KAI8021275.1"/>
    <property type="molecule type" value="Genomic_DNA"/>
</dbReference>
<reference evidence="1 2" key="1">
    <citation type="journal article" date="2022" name="Plant J.">
        <title>Chromosome-level genome of Camellia lanceoleosa provides a valuable resource for understanding genome evolution and self-incompatibility.</title>
        <authorList>
            <person name="Gong W."/>
            <person name="Xiao S."/>
            <person name="Wang L."/>
            <person name="Liao Z."/>
            <person name="Chang Y."/>
            <person name="Mo W."/>
            <person name="Hu G."/>
            <person name="Li W."/>
            <person name="Zhao G."/>
            <person name="Zhu H."/>
            <person name="Hu X."/>
            <person name="Ji K."/>
            <person name="Xiang X."/>
            <person name="Song Q."/>
            <person name="Yuan D."/>
            <person name="Jin S."/>
            <person name="Zhang L."/>
        </authorList>
    </citation>
    <scope>NUCLEOTIDE SEQUENCE [LARGE SCALE GENOMIC DNA]</scope>
    <source>
        <strain evidence="1">SQ_2022a</strain>
    </source>
</reference>
<comment type="caution">
    <text evidence="1">The sequence shown here is derived from an EMBL/GenBank/DDBJ whole genome shotgun (WGS) entry which is preliminary data.</text>
</comment>
<name>A0ACC0I7C1_9ERIC</name>
<gene>
    <name evidence="1" type="ORF">LOK49_LG03G02772</name>
</gene>
<evidence type="ECO:0000313" key="2">
    <source>
        <dbReference type="Proteomes" id="UP001060215"/>
    </source>
</evidence>
<accession>A0ACC0I7C1</accession>